<gene>
    <name evidence="1" type="ORF">GCM10011374_26790</name>
</gene>
<reference evidence="1" key="2">
    <citation type="submission" date="2020-09" db="EMBL/GenBank/DDBJ databases">
        <authorList>
            <person name="Sun Q."/>
            <person name="Zhou Y."/>
        </authorList>
    </citation>
    <scope>NUCLEOTIDE SEQUENCE</scope>
    <source>
        <strain evidence="1">CGMCC 1.12187</strain>
    </source>
</reference>
<keyword evidence="2" id="KW-1185">Reference proteome</keyword>
<dbReference type="EMBL" id="BMEQ01000015">
    <property type="protein sequence ID" value="GGG62267.1"/>
    <property type="molecule type" value="Genomic_DNA"/>
</dbReference>
<protein>
    <submittedName>
        <fullName evidence="1">Glyoxalase</fullName>
    </submittedName>
</protein>
<dbReference type="AlphaFoldDB" id="A0A917GYY0"/>
<dbReference type="Gene3D" id="3.10.180.10">
    <property type="entry name" value="2,3-Dihydroxybiphenyl 1,2-Dioxygenase, domain 1"/>
    <property type="match status" value="1"/>
</dbReference>
<dbReference type="InterPro" id="IPR029068">
    <property type="entry name" value="Glyas_Bleomycin-R_OHBP_Dase"/>
</dbReference>
<evidence type="ECO:0000313" key="1">
    <source>
        <dbReference type="EMBL" id="GGG62267.1"/>
    </source>
</evidence>
<proteinExistence type="predicted"/>
<comment type="caution">
    <text evidence="1">The sequence shown here is derived from an EMBL/GenBank/DDBJ whole genome shotgun (WGS) entry which is preliminary data.</text>
</comment>
<accession>A0A917GYY0</accession>
<sequence length="148" mass="15726">MEISFVSGFGPITASSADSMAFWSGALGIHLDQPKPGYFHTEQLAGVRAFAVWPLEQAAESTFGTRRWPDDLPVPQAWIEFDVAGPAAVAAAAEELRRAGHRVLKDAGEEPWGQTTARVLSPEGLLTAIAYTPWMHDDAAPAGPGAPS</sequence>
<name>A0A917GYY0_9MICC</name>
<organism evidence="1 2">
    <name type="scientific">Kocuria dechangensis</name>
    <dbReference type="NCBI Taxonomy" id="1176249"/>
    <lineage>
        <taxon>Bacteria</taxon>
        <taxon>Bacillati</taxon>
        <taxon>Actinomycetota</taxon>
        <taxon>Actinomycetes</taxon>
        <taxon>Micrococcales</taxon>
        <taxon>Micrococcaceae</taxon>
        <taxon>Kocuria</taxon>
    </lineage>
</organism>
<dbReference type="Proteomes" id="UP000638848">
    <property type="component" value="Unassembled WGS sequence"/>
</dbReference>
<reference evidence="1" key="1">
    <citation type="journal article" date="2014" name="Int. J. Syst. Evol. Microbiol.">
        <title>Complete genome sequence of Corynebacterium casei LMG S-19264T (=DSM 44701T), isolated from a smear-ripened cheese.</title>
        <authorList>
            <consortium name="US DOE Joint Genome Institute (JGI-PGF)"/>
            <person name="Walter F."/>
            <person name="Albersmeier A."/>
            <person name="Kalinowski J."/>
            <person name="Ruckert C."/>
        </authorList>
    </citation>
    <scope>NUCLEOTIDE SEQUENCE</scope>
    <source>
        <strain evidence="1">CGMCC 1.12187</strain>
    </source>
</reference>
<dbReference type="SUPFAM" id="SSF54593">
    <property type="entry name" value="Glyoxalase/Bleomycin resistance protein/Dihydroxybiphenyl dioxygenase"/>
    <property type="match status" value="1"/>
</dbReference>
<dbReference type="RefSeq" id="WP_188538016.1">
    <property type="nucleotide sequence ID" value="NZ_BMEQ01000015.1"/>
</dbReference>
<evidence type="ECO:0000313" key="2">
    <source>
        <dbReference type="Proteomes" id="UP000638848"/>
    </source>
</evidence>